<dbReference type="SUPFAM" id="SSF50129">
    <property type="entry name" value="GroES-like"/>
    <property type="match status" value="1"/>
</dbReference>
<feature type="active site" description="Proton donor; for dehydratase activity" evidence="16">
    <location>
        <position position="1033"/>
    </location>
</feature>
<gene>
    <name evidence="20" type="ORF">FWK35_00015837</name>
</gene>
<dbReference type="InterPro" id="IPR016035">
    <property type="entry name" value="Acyl_Trfase/lysoPLipase"/>
</dbReference>
<dbReference type="GO" id="GO:0016787">
    <property type="term" value="F:hydrolase activity"/>
    <property type="evidence" value="ECO:0007669"/>
    <property type="project" value="UniProtKB-KW"/>
</dbReference>
<evidence type="ECO:0000256" key="14">
    <source>
        <dbReference type="ARBA" id="ARBA00023268"/>
    </source>
</evidence>
<dbReference type="Pfam" id="PF16197">
    <property type="entry name" value="KAsynt_C_assoc"/>
    <property type="match status" value="1"/>
</dbReference>
<keyword evidence="6" id="KW-0808">Transferase</keyword>
<keyword evidence="8" id="KW-0276">Fatty acid metabolism</keyword>
<dbReference type="InterPro" id="IPR057326">
    <property type="entry name" value="KR_dom"/>
</dbReference>
<evidence type="ECO:0000256" key="15">
    <source>
        <dbReference type="ARBA" id="ARBA00044883"/>
    </source>
</evidence>
<protein>
    <recommendedName>
        <fullName evidence="2">Fatty acid synthase</fullName>
        <ecNumber evidence="1">2.3.1.85</ecNumber>
    </recommendedName>
</protein>
<feature type="active site" description="Proton acceptor; for dehydratase activity" evidence="16">
    <location>
        <position position="883"/>
    </location>
</feature>
<dbReference type="GO" id="GO:0004315">
    <property type="term" value="F:3-oxoacyl-[acyl-carrier-protein] synthase activity"/>
    <property type="evidence" value="ECO:0007669"/>
    <property type="project" value="InterPro"/>
</dbReference>
<dbReference type="Gene3D" id="3.40.47.10">
    <property type="match status" value="1"/>
</dbReference>
<organism evidence="20 21">
    <name type="scientific">Aphis craccivora</name>
    <name type="common">Cowpea aphid</name>
    <dbReference type="NCBI Taxonomy" id="307492"/>
    <lineage>
        <taxon>Eukaryota</taxon>
        <taxon>Metazoa</taxon>
        <taxon>Ecdysozoa</taxon>
        <taxon>Arthropoda</taxon>
        <taxon>Hexapoda</taxon>
        <taxon>Insecta</taxon>
        <taxon>Pterygota</taxon>
        <taxon>Neoptera</taxon>
        <taxon>Paraneoptera</taxon>
        <taxon>Hemiptera</taxon>
        <taxon>Sternorrhyncha</taxon>
        <taxon>Aphidomorpha</taxon>
        <taxon>Aphidoidea</taxon>
        <taxon>Aphididae</taxon>
        <taxon>Aphidini</taxon>
        <taxon>Aphis</taxon>
        <taxon>Aphis</taxon>
    </lineage>
</organism>
<feature type="domain" description="Carrier" evidence="17">
    <location>
        <begin position="1917"/>
        <end position="1997"/>
    </location>
</feature>
<dbReference type="SUPFAM" id="SSF55048">
    <property type="entry name" value="Probable ACP-binding domain of malonyl-CoA ACP transacylase"/>
    <property type="match status" value="1"/>
</dbReference>
<dbReference type="InterPro" id="IPR016039">
    <property type="entry name" value="Thiolase-like"/>
</dbReference>
<evidence type="ECO:0000256" key="3">
    <source>
        <dbReference type="ARBA" id="ARBA00022450"/>
    </source>
</evidence>
<dbReference type="SMART" id="SM00825">
    <property type="entry name" value="PKS_KS"/>
    <property type="match status" value="1"/>
</dbReference>
<dbReference type="Gene3D" id="3.40.366.10">
    <property type="entry name" value="Malonyl-Coenzyme A Acyl Carrier Protein, domain 2"/>
    <property type="match status" value="1"/>
</dbReference>
<evidence type="ECO:0000256" key="5">
    <source>
        <dbReference type="ARBA" id="ARBA00022553"/>
    </source>
</evidence>
<dbReference type="InterPro" id="IPR020806">
    <property type="entry name" value="PKS_PP-bd"/>
</dbReference>
<dbReference type="SMART" id="SM00823">
    <property type="entry name" value="PKS_PP"/>
    <property type="match status" value="2"/>
</dbReference>
<dbReference type="InterPro" id="IPR014031">
    <property type="entry name" value="Ketoacyl_synth_C"/>
</dbReference>
<dbReference type="InterPro" id="IPR049900">
    <property type="entry name" value="PKS_mFAS_DH"/>
</dbReference>
<dbReference type="SMART" id="SM00829">
    <property type="entry name" value="PKS_ER"/>
    <property type="match status" value="1"/>
</dbReference>
<evidence type="ECO:0000259" key="17">
    <source>
        <dbReference type="PROSITE" id="PS50075"/>
    </source>
</evidence>
<evidence type="ECO:0000256" key="13">
    <source>
        <dbReference type="ARBA" id="ARBA00023160"/>
    </source>
</evidence>
<evidence type="ECO:0000256" key="11">
    <source>
        <dbReference type="ARBA" id="ARBA00023027"/>
    </source>
</evidence>
<dbReference type="CDD" id="cd00833">
    <property type="entry name" value="PKS"/>
    <property type="match status" value="1"/>
</dbReference>
<dbReference type="SUPFAM" id="SSF51735">
    <property type="entry name" value="NAD(P)-binding Rossmann-fold domains"/>
    <property type="match status" value="2"/>
</dbReference>
<evidence type="ECO:0000256" key="1">
    <source>
        <dbReference type="ARBA" id="ARBA00012873"/>
    </source>
</evidence>
<proteinExistence type="predicted"/>
<keyword evidence="21" id="KW-1185">Reference proteome</keyword>
<dbReference type="GO" id="GO:0004312">
    <property type="term" value="F:fatty acid synthase activity"/>
    <property type="evidence" value="ECO:0007669"/>
    <property type="project" value="UniProtKB-EC"/>
</dbReference>
<dbReference type="InterPro" id="IPR009081">
    <property type="entry name" value="PP-bd_ACP"/>
</dbReference>
<evidence type="ECO:0000259" key="19">
    <source>
        <dbReference type="PROSITE" id="PS52019"/>
    </source>
</evidence>
<evidence type="ECO:0000256" key="16">
    <source>
        <dbReference type="PROSITE-ProRule" id="PRU01363"/>
    </source>
</evidence>
<dbReference type="InterPro" id="IPR020841">
    <property type="entry name" value="PKS_Beta-ketoAc_synthase_dom"/>
</dbReference>
<dbReference type="UniPathway" id="UPA00094"/>
<dbReference type="GO" id="GO:0006633">
    <property type="term" value="P:fatty acid biosynthetic process"/>
    <property type="evidence" value="ECO:0007669"/>
    <property type="project" value="UniProtKB-UniPathway"/>
</dbReference>
<dbReference type="CDD" id="cd05195">
    <property type="entry name" value="enoyl_red"/>
    <property type="match status" value="1"/>
</dbReference>
<dbReference type="PANTHER" id="PTHR43775:SF7">
    <property type="entry name" value="FATTY ACID SYNTHASE"/>
    <property type="match status" value="1"/>
</dbReference>
<evidence type="ECO:0000256" key="7">
    <source>
        <dbReference type="ARBA" id="ARBA00022801"/>
    </source>
</evidence>
<reference evidence="20 21" key="1">
    <citation type="submission" date="2019-08" db="EMBL/GenBank/DDBJ databases">
        <title>Whole genome of Aphis craccivora.</title>
        <authorList>
            <person name="Voronova N.V."/>
            <person name="Shulinski R.S."/>
            <person name="Bandarenka Y.V."/>
            <person name="Zhorov D.G."/>
            <person name="Warner D."/>
        </authorList>
    </citation>
    <scope>NUCLEOTIDE SEQUENCE [LARGE SCALE GENOMIC DNA]</scope>
    <source>
        <strain evidence="20">180601</strain>
        <tissue evidence="20">Whole Body</tissue>
    </source>
</reference>
<dbReference type="EMBL" id="VUJU01002746">
    <property type="protein sequence ID" value="KAF0760234.1"/>
    <property type="molecule type" value="Genomic_DNA"/>
</dbReference>
<dbReference type="InterPro" id="IPR049391">
    <property type="entry name" value="FAS_pseudo-KR"/>
</dbReference>
<dbReference type="SUPFAM" id="SSF53901">
    <property type="entry name" value="Thiolase-like"/>
    <property type="match status" value="1"/>
</dbReference>
<dbReference type="Pfam" id="PF00109">
    <property type="entry name" value="ketoacyl-synt"/>
    <property type="match status" value="1"/>
</dbReference>
<dbReference type="PROSITE" id="PS00606">
    <property type="entry name" value="KS3_1"/>
    <property type="match status" value="1"/>
</dbReference>
<keyword evidence="14" id="KW-0511">Multifunctional enzyme</keyword>
<dbReference type="InterPro" id="IPR014030">
    <property type="entry name" value="Ketoacyl_synth_N"/>
</dbReference>
<dbReference type="Pfam" id="PF00698">
    <property type="entry name" value="Acyl_transf_1"/>
    <property type="match status" value="1"/>
</dbReference>
<dbReference type="Pfam" id="PF02801">
    <property type="entry name" value="Ketoacyl-synt_C"/>
    <property type="match status" value="1"/>
</dbReference>
<dbReference type="Pfam" id="PF00550">
    <property type="entry name" value="PP-binding"/>
    <property type="match status" value="1"/>
</dbReference>
<keyword evidence="4" id="KW-0444">Lipid biosynthesis</keyword>
<keyword evidence="10" id="KW-0560">Oxidoreductase</keyword>
<feature type="region of interest" description="N-terminal hotdog fold" evidence="16">
    <location>
        <begin position="850"/>
        <end position="971"/>
    </location>
</feature>
<name>A0A6G0YRS9_APHCR</name>
<feature type="domain" description="Ketosynthase family 3 (KS3)" evidence="18">
    <location>
        <begin position="7"/>
        <end position="412"/>
    </location>
</feature>
<dbReference type="GO" id="GO:0031177">
    <property type="term" value="F:phosphopantetheine binding"/>
    <property type="evidence" value="ECO:0007669"/>
    <property type="project" value="InterPro"/>
</dbReference>
<dbReference type="InterPro" id="IPR032821">
    <property type="entry name" value="PKS_assoc"/>
</dbReference>
<dbReference type="Gene3D" id="3.10.129.110">
    <property type="entry name" value="Polyketide synthase dehydratase"/>
    <property type="match status" value="1"/>
</dbReference>
<evidence type="ECO:0000256" key="10">
    <source>
        <dbReference type="ARBA" id="ARBA00023002"/>
    </source>
</evidence>
<dbReference type="Gene3D" id="3.30.70.3290">
    <property type="match status" value="1"/>
</dbReference>
<evidence type="ECO:0000256" key="12">
    <source>
        <dbReference type="ARBA" id="ARBA00023098"/>
    </source>
</evidence>
<dbReference type="PANTHER" id="PTHR43775">
    <property type="entry name" value="FATTY ACID SYNTHASE"/>
    <property type="match status" value="1"/>
</dbReference>
<evidence type="ECO:0000256" key="9">
    <source>
        <dbReference type="ARBA" id="ARBA00022857"/>
    </source>
</evidence>
<dbReference type="SMART" id="SM00827">
    <property type="entry name" value="PKS_AT"/>
    <property type="match status" value="1"/>
</dbReference>
<dbReference type="PROSITE" id="PS50075">
    <property type="entry name" value="CARRIER"/>
    <property type="match status" value="1"/>
</dbReference>
<dbReference type="Proteomes" id="UP000478052">
    <property type="component" value="Unassembled WGS sequence"/>
</dbReference>
<dbReference type="InterPro" id="IPR011032">
    <property type="entry name" value="GroES-like_sf"/>
</dbReference>
<evidence type="ECO:0000313" key="20">
    <source>
        <dbReference type="EMBL" id="KAF0760234.1"/>
    </source>
</evidence>
<sequence>MICMPEAYDVVISGIAGRFPECDSTEEFKDKLYNNADLLTDDNRRWPPGMYGVPSRSGKLKEIDKFDAEFFGIHTKLANAMDAQLRILLEVTHEAIADAGINPKDIRGTKTGVYVGMMTNESSDYFERTPEKLTGYETIGVIRSMVANRLSFQFNFNGPSVAIDTACSSALFCLHQAITAIQTGLCDAAIVAGTNLLLKPATSVMYHRYNMLSPTGTSRPFDIAANGYVRSEAIVALYIRKSEDAKRIYAIVVGTSTNTDGFKIEGSTYPSQSVQSQLIRDTYVRANLNPNDVHYVEAHGTGTTVGDRQELNAISDVFCINRKTPLLVGSVKSNMGHAEPVSGLVSIAKVLYALETGIIPANINFETLNSNIPKLVSGELKVVDKQTPLPGNFVSINSFGVGGTNVHVILRANDKKVQKISLPTLEIPKLLFLSGRTREALDEQFEAIEKYADNNDLLTLINDIYKSTIPGYKLSGYSILGQTPRNIEMAQSNVSGDKRPIYFIFPGMGSQSLELVTDLIKFKVFKQTVDNAHSILIPHNYSVYDLFYKSDENTFKSIKNTMFTVLIVQIGLVDILHSLGIYPDGIIGHSVGELACAYADGCFTLEEALLTMYWRSTILTQIDVPTGAMVAVGLSWEETQKKLPEGIIVACHNSEDSVTISGLKDITLKFTETLIYEGIFAKPVDSMGYAFHSPYLNGFIPSLKPYYEKIMSNPKKRSSRWLSTTFPEHQWNSPEAKFSSADYHLKNISSPVYFHGAMKHVPENAITIEIAPHCLLQAILKRSLSPTVTNVGLTKKTVSNHVNFLLEAIGKLYIAGAEPQLQNLYGKVEYPVVRGTPMISPMLKWDHSNDYVVPNFVEKISGSEYNQVEIDIKTIQDKYLVGHGIDGRILYPAAGYIVLVWKAFAKLQAKWFEDVPVVFQDLKFLRPTILNTEVTVKFDINIFHGSGEFELLEGGTLTVIGGIKILTPNSDENQIEHLATISEQMELNSDDFYKELRLRGYQYKDEFLGFVEANSEGSRGKVSWTGNWVSYIDTLLQFELISIKTRELRLPTYIKEIIIDPVYHKQVAERSSNPNGSTKLYDLSNELTKYEVLYSMIGLFMENIGVHYVKAAEIHNNNVLATEIVEIIEAEANFYVDYTILSNKPVNIEQSKLSSLDIEIVEFNIQNASLSDGYHLIVADDINFDTTVLDKISTALTQRGFVLLVENISVLTPTALESLNLQIVSAIENDNKKYFLLKKISPKYQYTTLNIEDGQFSWLESLKKELADIKEDPNKKVILYSDKKINGVLGLSKCLVEEFNGEENPIRCILTESGKKYTLKDFTALLETDLFFNVEQNGTWGSYRHLPIDVKSDSNIQTTAAKVSVQSKGDLTTLQWVQASKYINSSDNSDSITIAYTGVNNVDLAALSSMKTDFGVEFSGIKTNGQKVMGLVKTGALSTTVSQSNAIVWDVPQSWNLQQAATVPFSYFMATYALIHKGKLSESKNVLVFAGGNSVNYAAISIALSLKCKVFVVAETNEQLEIIKNNYPEVSQVSTTRLDSKFIHAVSTLTLNKGVDYVVLSNDCSNRLPELLADESKIIITEKTNVSALSNSQNGFEVISAKFEDIPILNNQYADNIHSFIDSRIKTDIVKPLPFNIYPYSEVESAFRSYANNKTGNKIIVEVSGETPSVNFAAYRRVYFDPSKSYILSGGLGGFGMELTEWAVERGAKNIILCSRSGIQTGYQKYRVNIWRSQNIKVEISTFDLTTLSGAKETVKLALSLGPLGGIFNLAGVLRDGIFENQTVDNFQTVYNSKVLTTKYLDEASEGVSKDLEYFVTFSSISCGRGNRGQTNYGYANSIMERISEQRQKRGLPAQSIQWGGIGDVGMAYLLTRGNEEKEINGTLAQKISSCLVALDTLLTQSSAVVASHVIPNKRKVTENSKSQSLTEIVSGIMGIQDPLSVKPTSTLADLGMDSLMGVDIKQTIERSFGVALNNSQIQQLKFSELEKIVKRLRIQDPLSVKPTSTLADLGMDSLMGVDIKQTIELSVGLSLNNSQIQQLKFCELENVGVK</sequence>
<evidence type="ECO:0000259" key="18">
    <source>
        <dbReference type="PROSITE" id="PS52004"/>
    </source>
</evidence>
<dbReference type="InterPro" id="IPR036736">
    <property type="entry name" value="ACP-like_sf"/>
</dbReference>
<comment type="catalytic activity">
    <reaction evidence="15">
        <text>acetyl-CoA + n malonyl-CoA + 2n NADPH + 2n H(+) = a long-chain fatty acid + (n+1) CoA + n CO2 + 2n NADP(+).</text>
        <dbReference type="EC" id="2.3.1.85"/>
    </reaction>
</comment>
<dbReference type="Gene3D" id="1.10.1200.10">
    <property type="entry name" value="ACP-like"/>
    <property type="match status" value="2"/>
</dbReference>
<dbReference type="InterPro" id="IPR014043">
    <property type="entry name" value="Acyl_transferase_dom"/>
</dbReference>
<feature type="domain" description="PKS/mFAS DH" evidence="19">
    <location>
        <begin position="850"/>
        <end position="1117"/>
    </location>
</feature>
<dbReference type="Pfam" id="PF08659">
    <property type="entry name" value="KR"/>
    <property type="match status" value="1"/>
</dbReference>
<keyword evidence="7" id="KW-0378">Hydrolase</keyword>
<dbReference type="SUPFAM" id="SSF52151">
    <property type="entry name" value="FabD/lysophospholipase-like"/>
    <property type="match status" value="1"/>
</dbReference>
<dbReference type="InterPro" id="IPR020843">
    <property type="entry name" value="ER"/>
</dbReference>
<feature type="region of interest" description="C-terminal hotdog fold" evidence="16">
    <location>
        <begin position="984"/>
        <end position="1117"/>
    </location>
</feature>
<dbReference type="EC" id="2.3.1.85" evidence="1"/>
<dbReference type="Pfam" id="PF21149">
    <property type="entry name" value="FAS_pseudo-KR"/>
    <property type="match status" value="1"/>
</dbReference>
<dbReference type="InterPro" id="IPR001227">
    <property type="entry name" value="Ac_transferase_dom_sf"/>
</dbReference>
<evidence type="ECO:0000256" key="4">
    <source>
        <dbReference type="ARBA" id="ARBA00022516"/>
    </source>
</evidence>
<dbReference type="Gene3D" id="3.90.180.10">
    <property type="entry name" value="Medium-chain alcohol dehydrogenases, catalytic domain"/>
    <property type="match status" value="1"/>
</dbReference>
<comment type="caution">
    <text evidence="20">The sequence shown here is derived from an EMBL/GenBank/DDBJ whole genome shotgun (WGS) entry which is preliminary data.</text>
</comment>
<keyword evidence="11" id="KW-0520">NAD</keyword>
<evidence type="ECO:0000256" key="8">
    <source>
        <dbReference type="ARBA" id="ARBA00022832"/>
    </source>
</evidence>
<dbReference type="PROSITE" id="PS52004">
    <property type="entry name" value="KS3_2"/>
    <property type="match status" value="1"/>
</dbReference>
<dbReference type="InterPro" id="IPR042104">
    <property type="entry name" value="PKS_dehydratase_sf"/>
</dbReference>
<evidence type="ECO:0000256" key="6">
    <source>
        <dbReference type="ARBA" id="ARBA00022679"/>
    </source>
</evidence>
<keyword evidence="3" id="KW-0596">Phosphopantetheine</keyword>
<dbReference type="SMART" id="SM00822">
    <property type="entry name" value="PKS_KR"/>
    <property type="match status" value="1"/>
</dbReference>
<keyword evidence="13" id="KW-0275">Fatty acid biosynthesis</keyword>
<accession>A0A6G0YRS9</accession>
<dbReference type="InterPro" id="IPR016036">
    <property type="entry name" value="Malonyl_transacylase_ACP-bd"/>
</dbReference>
<dbReference type="Gene3D" id="3.40.50.720">
    <property type="entry name" value="NAD(P)-binding Rossmann-like Domain"/>
    <property type="match status" value="1"/>
</dbReference>
<keyword evidence="9" id="KW-0521">NADP</keyword>
<dbReference type="InterPro" id="IPR013968">
    <property type="entry name" value="PKS_KR"/>
</dbReference>
<dbReference type="CDD" id="cd08954">
    <property type="entry name" value="KR_1_FAS_SDR_x"/>
    <property type="match status" value="1"/>
</dbReference>
<evidence type="ECO:0000256" key="2">
    <source>
        <dbReference type="ARBA" id="ARBA00018769"/>
    </source>
</evidence>
<dbReference type="InterPro" id="IPR036291">
    <property type="entry name" value="NAD(P)-bd_dom_sf"/>
</dbReference>
<keyword evidence="12" id="KW-0443">Lipid metabolism</keyword>
<dbReference type="PROSITE" id="PS52019">
    <property type="entry name" value="PKS_MFAS_DH"/>
    <property type="match status" value="1"/>
</dbReference>
<dbReference type="SUPFAM" id="SSF47336">
    <property type="entry name" value="ACP-like"/>
    <property type="match status" value="1"/>
</dbReference>
<keyword evidence="5" id="KW-0597">Phosphoprotein</keyword>
<dbReference type="InterPro" id="IPR050091">
    <property type="entry name" value="PKS_NRPS_Biosynth_Enz"/>
</dbReference>
<evidence type="ECO:0000313" key="21">
    <source>
        <dbReference type="Proteomes" id="UP000478052"/>
    </source>
</evidence>
<dbReference type="OrthoDB" id="329835at2759"/>
<dbReference type="InterPro" id="IPR018201">
    <property type="entry name" value="Ketoacyl_synth_AS"/>
</dbReference>
<dbReference type="GO" id="GO:0016491">
    <property type="term" value="F:oxidoreductase activity"/>
    <property type="evidence" value="ECO:0007669"/>
    <property type="project" value="UniProtKB-KW"/>
</dbReference>